<dbReference type="InterPro" id="IPR001232">
    <property type="entry name" value="SKP1-like"/>
</dbReference>
<dbReference type="SUPFAM" id="SSF81382">
    <property type="entry name" value="Skp1 dimerisation domain-like"/>
    <property type="match status" value="1"/>
</dbReference>
<evidence type="ECO:0000313" key="6">
    <source>
        <dbReference type="Proteomes" id="UP000095282"/>
    </source>
</evidence>
<dbReference type="InterPro" id="IPR011333">
    <property type="entry name" value="SKP1/BTB/POZ_sf"/>
</dbReference>
<dbReference type="SMART" id="SM00512">
    <property type="entry name" value="Skp1"/>
    <property type="match status" value="1"/>
</dbReference>
<dbReference type="WBParaSite" id="Csp11.Scaffold504.g2396.t1">
    <property type="protein sequence ID" value="Csp11.Scaffold504.g2396.t1"/>
    <property type="gene ID" value="Csp11.Scaffold504.g2396"/>
</dbReference>
<evidence type="ECO:0000259" key="5">
    <source>
        <dbReference type="Pfam" id="PF03931"/>
    </source>
</evidence>
<evidence type="ECO:0000313" key="7">
    <source>
        <dbReference type="WBParaSite" id="Csp11.Scaffold504.g2396.t1"/>
    </source>
</evidence>
<dbReference type="Pfam" id="PF01466">
    <property type="entry name" value="Skp1"/>
    <property type="match status" value="1"/>
</dbReference>
<dbReference type="Proteomes" id="UP000095282">
    <property type="component" value="Unplaced"/>
</dbReference>
<dbReference type="UniPathway" id="UPA00143"/>
<dbReference type="InterPro" id="IPR016072">
    <property type="entry name" value="Skp1_comp_dimer"/>
</dbReference>
<dbReference type="GO" id="GO:0016567">
    <property type="term" value="P:protein ubiquitination"/>
    <property type="evidence" value="ECO:0007669"/>
    <property type="project" value="UniProtKB-UniPathway"/>
</dbReference>
<sequence length="168" mass="19205">MSSEETSSNETMTVIVISSDGKEFELDIKLTEQSETLSRLIENFDYSNSEVKKLPIPLKNINTTQMEKIILWLNHYKDHDPFVPRDKNYVPNYSFGVWANNFLNIPNNELYELVTAANYLSIPRLYDAVGRKIASKIAGKDAEQIRQAFNLTGDSGCSKKEERKDECS</sequence>
<comment type="pathway">
    <text evidence="3">Protein modification; protein ubiquitination.</text>
</comment>
<accession>A0A1I7T4S5</accession>
<dbReference type="eggNOG" id="KOG1724">
    <property type="taxonomic scope" value="Eukaryota"/>
</dbReference>
<dbReference type="InterPro" id="IPR016897">
    <property type="entry name" value="SKP1"/>
</dbReference>
<dbReference type="SUPFAM" id="SSF54695">
    <property type="entry name" value="POZ domain"/>
    <property type="match status" value="1"/>
</dbReference>
<keyword evidence="6" id="KW-1185">Reference proteome</keyword>
<dbReference type="PIRSF" id="PIRSF028729">
    <property type="entry name" value="E3_ubiquit_lig_SCF_Skp"/>
    <property type="match status" value="1"/>
</dbReference>
<evidence type="ECO:0000256" key="3">
    <source>
        <dbReference type="PIRNR" id="PIRNR028729"/>
    </source>
</evidence>
<name>A0A1I7T4S5_9PELO</name>
<dbReference type="STRING" id="1561998.A0A1I7T4S5"/>
<feature type="domain" description="SKP1 component POZ" evidence="5">
    <location>
        <begin position="14"/>
        <end position="77"/>
    </location>
</feature>
<feature type="domain" description="SKP1 component dimerisation" evidence="4">
    <location>
        <begin position="124"/>
        <end position="154"/>
    </location>
</feature>
<evidence type="ECO:0000256" key="1">
    <source>
        <dbReference type="ARBA" id="ARBA00009993"/>
    </source>
</evidence>
<dbReference type="AlphaFoldDB" id="A0A1I7T4S5"/>
<evidence type="ECO:0000259" key="4">
    <source>
        <dbReference type="Pfam" id="PF01466"/>
    </source>
</evidence>
<protein>
    <recommendedName>
        <fullName evidence="3">Skp1-related protein</fullName>
    </recommendedName>
</protein>
<dbReference type="Gene3D" id="3.30.710.10">
    <property type="entry name" value="Potassium Channel Kv1.1, Chain A"/>
    <property type="match status" value="1"/>
</dbReference>
<comment type="similarity">
    <text evidence="1 3">Belongs to the SKP1 family.</text>
</comment>
<dbReference type="InterPro" id="IPR036296">
    <property type="entry name" value="SKP1-like_dim_sf"/>
</dbReference>
<evidence type="ECO:0000256" key="2">
    <source>
        <dbReference type="ARBA" id="ARBA00022786"/>
    </source>
</evidence>
<proteinExistence type="inferred from homology"/>
<organism evidence="6 7">
    <name type="scientific">Caenorhabditis tropicalis</name>
    <dbReference type="NCBI Taxonomy" id="1561998"/>
    <lineage>
        <taxon>Eukaryota</taxon>
        <taxon>Metazoa</taxon>
        <taxon>Ecdysozoa</taxon>
        <taxon>Nematoda</taxon>
        <taxon>Chromadorea</taxon>
        <taxon>Rhabditida</taxon>
        <taxon>Rhabditina</taxon>
        <taxon>Rhabditomorpha</taxon>
        <taxon>Rhabditoidea</taxon>
        <taxon>Rhabditidae</taxon>
        <taxon>Peloderinae</taxon>
        <taxon>Caenorhabditis</taxon>
    </lineage>
</organism>
<reference evidence="7" key="1">
    <citation type="submission" date="2016-11" db="UniProtKB">
        <authorList>
            <consortium name="WormBaseParasite"/>
        </authorList>
    </citation>
    <scope>IDENTIFICATION</scope>
</reference>
<dbReference type="GO" id="GO:0006511">
    <property type="term" value="P:ubiquitin-dependent protein catabolic process"/>
    <property type="evidence" value="ECO:0007669"/>
    <property type="project" value="InterPro"/>
</dbReference>
<comment type="function">
    <text evidence="3">Probable essential component of SCF (SKP1-CUL1-F-box protein) E3 ubiquitin-protein ligase complexes, which mediate the ubiquitination and subsequent proteasomal degradation of target proteins. Regulates cell proliferation during embryonic and larval development.</text>
</comment>
<dbReference type="InterPro" id="IPR016073">
    <property type="entry name" value="Skp1_comp_POZ"/>
</dbReference>
<keyword evidence="2 3" id="KW-0833">Ubl conjugation pathway</keyword>
<dbReference type="PANTHER" id="PTHR11165">
    <property type="entry name" value="SKP1"/>
    <property type="match status" value="1"/>
</dbReference>
<dbReference type="Pfam" id="PF03931">
    <property type="entry name" value="Skp1_POZ"/>
    <property type="match status" value="1"/>
</dbReference>